<evidence type="ECO:0000313" key="3">
    <source>
        <dbReference type="EMBL" id="JAG91851.1"/>
    </source>
</evidence>
<sequence length="112" mass="12032">ISEMFVAAVIFATLALLTTGDAQAAPQIDDETPPPSDPDCNGQQRESHVLEECTVRCSGDTLLALNESERCYLPDANPTEVEPVDRTEARAVGICRDGACVKPEDFEPQATP</sequence>
<feature type="signal peptide" evidence="2">
    <location>
        <begin position="1"/>
        <end position="24"/>
    </location>
</feature>
<feature type="non-terminal residue" evidence="3">
    <location>
        <position position="1"/>
    </location>
</feature>
<accession>A0A0C9RW94</accession>
<evidence type="ECO:0000256" key="1">
    <source>
        <dbReference type="SAM" id="MobiDB-lite"/>
    </source>
</evidence>
<protein>
    <submittedName>
        <fullName evidence="3">Putative secreted protein</fullName>
    </submittedName>
</protein>
<dbReference type="AlphaFoldDB" id="A0A0C9RW94"/>
<organism evidence="3">
    <name type="scientific">Amblyomma americanum</name>
    <name type="common">Lone star tick</name>
    <dbReference type="NCBI Taxonomy" id="6943"/>
    <lineage>
        <taxon>Eukaryota</taxon>
        <taxon>Metazoa</taxon>
        <taxon>Ecdysozoa</taxon>
        <taxon>Arthropoda</taxon>
        <taxon>Chelicerata</taxon>
        <taxon>Arachnida</taxon>
        <taxon>Acari</taxon>
        <taxon>Parasitiformes</taxon>
        <taxon>Ixodida</taxon>
        <taxon>Ixodoidea</taxon>
        <taxon>Ixodidae</taxon>
        <taxon>Amblyomminae</taxon>
        <taxon>Amblyomma</taxon>
    </lineage>
</organism>
<dbReference type="EMBL" id="GBZX01000889">
    <property type="protein sequence ID" value="JAG91851.1"/>
    <property type="molecule type" value="mRNA"/>
</dbReference>
<feature type="region of interest" description="Disordered" evidence="1">
    <location>
        <begin position="24"/>
        <end position="45"/>
    </location>
</feature>
<keyword evidence="2" id="KW-0732">Signal</keyword>
<name>A0A0C9RW94_AMBAM</name>
<proteinExistence type="evidence at transcript level"/>
<evidence type="ECO:0000256" key="2">
    <source>
        <dbReference type="SAM" id="SignalP"/>
    </source>
</evidence>
<reference evidence="3" key="1">
    <citation type="journal article" date="2015" name="PLoS ONE">
        <title>An Insight into the Sialome of the Lone Star Tick, Amblyomma americanum, with a Glimpse on Its Time Dependent Gene Expression.</title>
        <authorList>
            <person name="Karim S."/>
            <person name="Ribeiro J.M."/>
        </authorList>
    </citation>
    <scope>NUCLEOTIDE SEQUENCE</scope>
    <source>
        <tissue evidence="3">Salivary gland</tissue>
    </source>
</reference>
<feature type="chain" id="PRO_5002202311" evidence="2">
    <location>
        <begin position="25"/>
        <end position="112"/>
    </location>
</feature>